<gene>
    <name evidence="8" type="ORF">MCOS_LOCUS8853</name>
</gene>
<dbReference type="STRING" id="53468.A0A0R3UM89"/>
<evidence type="ECO:0000313" key="9">
    <source>
        <dbReference type="Proteomes" id="UP000267029"/>
    </source>
</evidence>
<feature type="compositionally biased region" description="Acidic residues" evidence="6">
    <location>
        <begin position="189"/>
        <end position="200"/>
    </location>
</feature>
<sequence>SVEPTYAFHVFNRKDSSKNVTQHITAELEIQVEPPYLLYKTRKCIYSMWFYEREDCVRIGNLIKELKSSIDSRKDPLLSRLQSLSVSSPARTPSGENPPSHQEDQPEKNASIIQILSMASAEFELTAPPKPAKCDLGSEFLQFLTRRDLPSGSQPSLPVWRQSAPEGGGQEGLLAVSKKSEEHDTDAGYLEDTEGEDEDEPAPRTLLETLATPPHPLPPPSYTRTSSGHRREQHPPVVEGLTRGQLKAALLHLLEHDDNFLTSIHNAYVASLNRRLVLEDGDVRDN</sequence>
<evidence type="ECO:0000256" key="4">
    <source>
        <dbReference type="ARBA" id="ARBA00022664"/>
    </source>
</evidence>
<dbReference type="GO" id="GO:0000184">
    <property type="term" value="P:nuclear-transcribed mRNA catabolic process, nonsense-mediated decay"/>
    <property type="evidence" value="ECO:0007669"/>
    <property type="project" value="UniProtKB-KW"/>
</dbReference>
<dbReference type="EMBL" id="UXSR01005584">
    <property type="protein sequence ID" value="VDD82850.1"/>
    <property type="molecule type" value="Genomic_DNA"/>
</dbReference>
<name>A0A0R3UM89_MESCO</name>
<dbReference type="GO" id="GO:0003729">
    <property type="term" value="F:mRNA binding"/>
    <property type="evidence" value="ECO:0007669"/>
    <property type="project" value="TreeGrafter"/>
</dbReference>
<dbReference type="Gene3D" id="6.10.140.2030">
    <property type="match status" value="1"/>
</dbReference>
<evidence type="ECO:0000256" key="6">
    <source>
        <dbReference type="SAM" id="MobiDB-lite"/>
    </source>
</evidence>
<dbReference type="SUPFAM" id="SSF50729">
    <property type="entry name" value="PH domain-like"/>
    <property type="match status" value="1"/>
</dbReference>
<dbReference type="InterPro" id="IPR031953">
    <property type="entry name" value="mRNA_decap_C"/>
</dbReference>
<reference evidence="8 9" key="1">
    <citation type="submission" date="2018-10" db="EMBL/GenBank/DDBJ databases">
        <authorList>
            <consortium name="Pathogen Informatics"/>
        </authorList>
    </citation>
    <scope>NUCLEOTIDE SEQUENCE [LARGE SCALE GENOMIC DNA]</scope>
</reference>
<keyword evidence="4" id="KW-0507">mRNA processing</keyword>
<dbReference type="PANTHER" id="PTHR16290">
    <property type="entry name" value="TRANSCRIPTION FACTOR SMIF DECAPPING ENZYME DCP1"/>
    <property type="match status" value="1"/>
</dbReference>
<dbReference type="InterPro" id="IPR011993">
    <property type="entry name" value="PH-like_dom_sf"/>
</dbReference>
<dbReference type="Gene3D" id="2.30.29.30">
    <property type="entry name" value="Pleckstrin-homology domain (PH domain)/Phosphotyrosine-binding domain (PTB)"/>
    <property type="match status" value="1"/>
</dbReference>
<comment type="similarity">
    <text evidence="2">Belongs to the DCP1 family.</text>
</comment>
<dbReference type="InterPro" id="IPR010334">
    <property type="entry name" value="Dcp1"/>
</dbReference>
<evidence type="ECO:0000259" key="7">
    <source>
        <dbReference type="Pfam" id="PF16741"/>
    </source>
</evidence>
<feature type="domain" description="mRNA-decapping enzyme C-terminal" evidence="7">
    <location>
        <begin position="241"/>
        <end position="276"/>
    </location>
</feature>
<feature type="region of interest" description="Disordered" evidence="6">
    <location>
        <begin position="83"/>
        <end position="108"/>
    </location>
</feature>
<dbReference type="GO" id="GO:0000932">
    <property type="term" value="C:P-body"/>
    <property type="evidence" value="ECO:0007669"/>
    <property type="project" value="TreeGrafter"/>
</dbReference>
<dbReference type="PANTHER" id="PTHR16290:SF0">
    <property type="entry name" value="DECAPPING PROTEIN 1, ISOFORM A"/>
    <property type="match status" value="1"/>
</dbReference>
<evidence type="ECO:0000256" key="1">
    <source>
        <dbReference type="ARBA" id="ARBA00004496"/>
    </source>
</evidence>
<feature type="compositionally biased region" description="Polar residues" evidence="6">
    <location>
        <begin position="89"/>
        <end position="100"/>
    </location>
</feature>
<dbReference type="Proteomes" id="UP000267029">
    <property type="component" value="Unassembled WGS sequence"/>
</dbReference>
<evidence type="ECO:0000256" key="5">
    <source>
        <dbReference type="ARBA" id="ARBA00023161"/>
    </source>
</evidence>
<dbReference type="GO" id="GO:0000290">
    <property type="term" value="P:deadenylation-dependent decapping of nuclear-transcribed mRNA"/>
    <property type="evidence" value="ECO:0007669"/>
    <property type="project" value="InterPro"/>
</dbReference>
<feature type="region of interest" description="Disordered" evidence="6">
    <location>
        <begin position="150"/>
        <end position="234"/>
    </location>
</feature>
<accession>A0A0R3UM89</accession>
<proteinExistence type="inferred from homology"/>
<dbReference type="Pfam" id="PF06058">
    <property type="entry name" value="DCP1"/>
    <property type="match status" value="1"/>
</dbReference>
<organism evidence="8 9">
    <name type="scientific">Mesocestoides corti</name>
    <name type="common">Flatworm</name>
    <dbReference type="NCBI Taxonomy" id="53468"/>
    <lineage>
        <taxon>Eukaryota</taxon>
        <taxon>Metazoa</taxon>
        <taxon>Spiralia</taxon>
        <taxon>Lophotrochozoa</taxon>
        <taxon>Platyhelminthes</taxon>
        <taxon>Cestoda</taxon>
        <taxon>Eucestoda</taxon>
        <taxon>Cyclophyllidea</taxon>
        <taxon>Mesocestoididae</taxon>
        <taxon>Mesocestoides</taxon>
    </lineage>
</organism>
<evidence type="ECO:0000256" key="3">
    <source>
        <dbReference type="ARBA" id="ARBA00022490"/>
    </source>
</evidence>
<protein>
    <recommendedName>
        <fullName evidence="7">mRNA-decapping enzyme C-terminal domain-containing protein</fullName>
    </recommendedName>
</protein>
<dbReference type="GO" id="GO:0008047">
    <property type="term" value="F:enzyme activator activity"/>
    <property type="evidence" value="ECO:0007669"/>
    <property type="project" value="InterPro"/>
</dbReference>
<dbReference type="GO" id="GO:0031087">
    <property type="term" value="P:deadenylation-independent decapping of nuclear-transcribed mRNA"/>
    <property type="evidence" value="ECO:0007669"/>
    <property type="project" value="TreeGrafter"/>
</dbReference>
<comment type="subcellular location">
    <subcellularLocation>
        <location evidence="1">Cytoplasm</location>
    </subcellularLocation>
</comment>
<keyword evidence="9" id="KW-1185">Reference proteome</keyword>
<dbReference type="GO" id="GO:0006397">
    <property type="term" value="P:mRNA processing"/>
    <property type="evidence" value="ECO:0007669"/>
    <property type="project" value="UniProtKB-KW"/>
</dbReference>
<dbReference type="Pfam" id="PF16741">
    <property type="entry name" value="mRNA_decap_C"/>
    <property type="match status" value="1"/>
</dbReference>
<evidence type="ECO:0000313" key="8">
    <source>
        <dbReference type="EMBL" id="VDD82850.1"/>
    </source>
</evidence>
<dbReference type="AlphaFoldDB" id="A0A0R3UM89"/>
<keyword evidence="5" id="KW-0866">Nonsense-mediated mRNA decay</keyword>
<keyword evidence="3" id="KW-0963">Cytoplasm</keyword>
<dbReference type="OrthoDB" id="440673at2759"/>
<feature type="non-terminal residue" evidence="8">
    <location>
        <position position="1"/>
    </location>
</feature>
<evidence type="ECO:0000256" key="2">
    <source>
        <dbReference type="ARBA" id="ARBA00008778"/>
    </source>
</evidence>